<protein>
    <recommendedName>
        <fullName evidence="8">RING-type domain-containing protein</fullName>
    </recommendedName>
</protein>
<gene>
    <name evidence="9" type="primary">NFXL1</name>
</gene>
<dbReference type="PANTHER" id="PTHR12360:SF1">
    <property type="entry name" value="NF-X1-TYPE ZINC FINGER PROTEIN NFXL1"/>
    <property type="match status" value="1"/>
</dbReference>
<feature type="domain" description="RING-type" evidence="8">
    <location>
        <begin position="124"/>
        <end position="184"/>
    </location>
</feature>
<accession>A0AAQ5XTB1</accession>
<comment type="similarity">
    <text evidence="1">Belongs to the NFX1 family.</text>
</comment>
<dbReference type="InterPro" id="IPR000967">
    <property type="entry name" value="Znf_NFX1"/>
</dbReference>
<dbReference type="CDD" id="cd16697">
    <property type="entry name" value="RING-CH-C4HC3_NFXL1"/>
    <property type="match status" value="1"/>
</dbReference>
<organism evidence="9 10">
    <name type="scientific">Amphiprion ocellaris</name>
    <name type="common">Clown anemonefish</name>
    <dbReference type="NCBI Taxonomy" id="80972"/>
    <lineage>
        <taxon>Eukaryota</taxon>
        <taxon>Metazoa</taxon>
        <taxon>Chordata</taxon>
        <taxon>Craniata</taxon>
        <taxon>Vertebrata</taxon>
        <taxon>Euteleostomi</taxon>
        <taxon>Actinopterygii</taxon>
        <taxon>Neopterygii</taxon>
        <taxon>Teleostei</taxon>
        <taxon>Neoteleostei</taxon>
        <taxon>Acanthomorphata</taxon>
        <taxon>Ovalentaria</taxon>
        <taxon>Pomacentridae</taxon>
        <taxon>Amphiprion</taxon>
    </lineage>
</organism>
<evidence type="ECO:0000256" key="1">
    <source>
        <dbReference type="ARBA" id="ARBA00007269"/>
    </source>
</evidence>
<reference evidence="9" key="2">
    <citation type="submission" date="2025-08" db="UniProtKB">
        <authorList>
            <consortium name="Ensembl"/>
        </authorList>
    </citation>
    <scope>IDENTIFICATION</scope>
</reference>
<dbReference type="GeneTree" id="ENSGT00940000157059"/>
<dbReference type="AlphaFoldDB" id="A0AAQ5XTB1"/>
<dbReference type="PROSITE" id="PS50089">
    <property type="entry name" value="ZF_RING_2"/>
    <property type="match status" value="1"/>
</dbReference>
<evidence type="ECO:0000256" key="5">
    <source>
        <dbReference type="ARBA" id="ARBA00022833"/>
    </source>
</evidence>
<sequence>MEPVWRQQGRGRGRSQEAQGARFRPGGGRGGRTEAPHSAAPLDKFEEIRKSNQAAAQRLVESHVSSSSSDDEDDDDRERQDGKRGQILASTFTTYTNQTGGDATGLVRTGQYLSDLFQSGALTCLICIASVKRTQQVWSCCSCFSLFHLPCIQKWAKDSVFLVSSVTDDDFGQKQHPWPCPKCRAEYPPSAKPNRYMCYCGKLQDPPADPWLVPHSCGSVCQKELKPTCGHTCLLLCHPGPCPPCPKMVSVACMCGKAKPLPRRCSNKAWSCQQQCGKLLPCRQHTCSQTCHTECRPCPRVSVQSCVCGRQKAERPCSSPQWNCQQVCGFPLPCGNHACEKVCHDGVCPPCPRSVSRTCPCGKTKSSLPCTEEVMPCGDTCDRRLSCLKHTCSMRCHRGSCETCRQEVEKECRCGKHRKLMPCHKEYLCDSKCPKTRSCQRHQCRRKKASVPCVSCWVNVR</sequence>
<keyword evidence="5" id="KW-0862">Zinc</keyword>
<feature type="region of interest" description="Disordered" evidence="7">
    <location>
        <begin position="1"/>
        <end position="87"/>
    </location>
</feature>
<evidence type="ECO:0000313" key="10">
    <source>
        <dbReference type="Proteomes" id="UP001501940"/>
    </source>
</evidence>
<evidence type="ECO:0000259" key="8">
    <source>
        <dbReference type="PROSITE" id="PS50089"/>
    </source>
</evidence>
<dbReference type="InterPro" id="IPR001841">
    <property type="entry name" value="Znf_RING"/>
</dbReference>
<dbReference type="GO" id="GO:0005634">
    <property type="term" value="C:nucleus"/>
    <property type="evidence" value="ECO:0007669"/>
    <property type="project" value="InterPro"/>
</dbReference>
<evidence type="ECO:0000256" key="2">
    <source>
        <dbReference type="ARBA" id="ARBA00022723"/>
    </source>
</evidence>
<keyword evidence="3" id="KW-0677">Repeat</keyword>
<evidence type="ECO:0000256" key="4">
    <source>
        <dbReference type="ARBA" id="ARBA00022771"/>
    </source>
</evidence>
<dbReference type="CDD" id="cd06008">
    <property type="entry name" value="NF-X1-zinc-finger"/>
    <property type="match status" value="3"/>
</dbReference>
<dbReference type="InterPro" id="IPR034078">
    <property type="entry name" value="NFX1_fam"/>
</dbReference>
<name>A0AAQ5XTB1_AMPOC</name>
<keyword evidence="4 6" id="KW-0863">Zinc-finger</keyword>
<dbReference type="GO" id="GO:0000977">
    <property type="term" value="F:RNA polymerase II transcription regulatory region sequence-specific DNA binding"/>
    <property type="evidence" value="ECO:0007669"/>
    <property type="project" value="TreeGrafter"/>
</dbReference>
<dbReference type="PANTHER" id="PTHR12360">
    <property type="entry name" value="NUCLEAR TRANSCRIPTION FACTOR, X-BOX BINDING 1 NFX1"/>
    <property type="match status" value="1"/>
</dbReference>
<reference evidence="9 10" key="1">
    <citation type="submission" date="2022-01" db="EMBL/GenBank/DDBJ databases">
        <title>A chromosome-scale genome assembly of the false clownfish, Amphiprion ocellaris.</title>
        <authorList>
            <person name="Ryu T."/>
        </authorList>
    </citation>
    <scope>NUCLEOTIDE SEQUENCE [LARGE SCALE GENOMIC DNA]</scope>
</reference>
<dbReference type="Ensembl" id="ENSAOCT00000067371.1">
    <property type="protein sequence ID" value="ENSAOCP00000044072.1"/>
    <property type="gene ID" value="ENSAOCG00000032590.1"/>
</dbReference>
<evidence type="ECO:0000313" key="9">
    <source>
        <dbReference type="Ensembl" id="ENSAOCP00000044072.1"/>
    </source>
</evidence>
<dbReference type="GO" id="GO:0008270">
    <property type="term" value="F:zinc ion binding"/>
    <property type="evidence" value="ECO:0007669"/>
    <property type="project" value="UniProtKB-KW"/>
</dbReference>
<dbReference type="SMART" id="SM00438">
    <property type="entry name" value="ZnF_NFX"/>
    <property type="match status" value="5"/>
</dbReference>
<dbReference type="Pfam" id="PF01422">
    <property type="entry name" value="zf-NF-X1"/>
    <property type="match status" value="4"/>
</dbReference>
<dbReference type="SUPFAM" id="SSF57850">
    <property type="entry name" value="RING/U-box"/>
    <property type="match status" value="1"/>
</dbReference>
<dbReference type="GO" id="GO:0000981">
    <property type="term" value="F:DNA-binding transcription factor activity, RNA polymerase II-specific"/>
    <property type="evidence" value="ECO:0007669"/>
    <property type="project" value="TreeGrafter"/>
</dbReference>
<evidence type="ECO:0000256" key="7">
    <source>
        <dbReference type="SAM" id="MobiDB-lite"/>
    </source>
</evidence>
<keyword evidence="10" id="KW-1185">Reference proteome</keyword>
<reference evidence="9" key="3">
    <citation type="submission" date="2025-09" db="UniProtKB">
        <authorList>
            <consortium name="Ensembl"/>
        </authorList>
    </citation>
    <scope>IDENTIFICATION</scope>
</reference>
<dbReference type="Proteomes" id="UP001501940">
    <property type="component" value="Chromosome 23"/>
</dbReference>
<evidence type="ECO:0000256" key="3">
    <source>
        <dbReference type="ARBA" id="ARBA00022737"/>
    </source>
</evidence>
<evidence type="ECO:0000256" key="6">
    <source>
        <dbReference type="PROSITE-ProRule" id="PRU00175"/>
    </source>
</evidence>
<proteinExistence type="inferred from homology"/>
<keyword evidence="2" id="KW-0479">Metal-binding</keyword>